<evidence type="ECO:0000256" key="1">
    <source>
        <dbReference type="SAM" id="MobiDB-lite"/>
    </source>
</evidence>
<reference evidence="4" key="1">
    <citation type="journal article" date="2006" name="Mol. Biol. Evol.">
        <title>Evolution of the terminal regions of the Streptomyces linear chromosome.</title>
        <authorList>
            <person name="Choulet F."/>
            <person name="Aigle B."/>
            <person name="Gallois A."/>
            <person name="Mangenot S."/>
            <person name="Gerbaud C."/>
            <person name="Truong C."/>
            <person name="Francou F.X."/>
            <person name="Fourrier C."/>
            <person name="Guerineau M."/>
            <person name="Decaris B."/>
            <person name="Barbe V."/>
            <person name="Pernodet J.L."/>
            <person name="Leblond P."/>
        </authorList>
    </citation>
    <scope>NUCLEOTIDE SEQUENCE</scope>
    <source>
        <strain evidence="4">ATCC 23877</strain>
    </source>
</reference>
<dbReference type="AlphaFoldDB" id="A3KIX3"/>
<dbReference type="EMBL" id="CP012382">
    <property type="protein sequence ID" value="AKZ53798.1"/>
    <property type="molecule type" value="Genomic_DNA"/>
</dbReference>
<evidence type="ECO:0000259" key="2">
    <source>
        <dbReference type="PROSITE" id="PS51819"/>
    </source>
</evidence>
<dbReference type="STRING" id="1889.SAM40697_0636"/>
<dbReference type="InterPro" id="IPR004360">
    <property type="entry name" value="Glyas_Fos-R_dOase_dom"/>
</dbReference>
<sequence length="124" mass="13837">MRRGRPAYPDGMAVDLFAGIPVKDYATALAWYERLLGSPPTYVASDTEAVWELAEHRSLFVEHRPDRAGRAMHTVFVDDFDSRVAAIAERGLEPVTRETYPNGVRKAGYRDPDGNEIEFGGAPR</sequence>
<dbReference type="KEGG" id="samb:SAM23877_0749"/>
<dbReference type="CDD" id="cd06587">
    <property type="entry name" value="VOC"/>
    <property type="match status" value="1"/>
</dbReference>
<reference evidence="5" key="2">
    <citation type="journal article" date="2015" name="J. Biotechnol.">
        <title>Complete genome sequence of Streptomyces ambofaciens ATCC 23877, the spiramycin producer.</title>
        <authorList>
            <person name="Thibessard A."/>
            <person name="Haas D."/>
            <person name="Gerbaud C."/>
            <person name="Aigle B."/>
            <person name="Lautru S."/>
            <person name="Pernodet J.L."/>
            <person name="Leblond P."/>
        </authorList>
    </citation>
    <scope>NUCLEOTIDE SEQUENCE [LARGE SCALE GENOMIC DNA]</scope>
    <source>
        <strain evidence="5">ATCC 23877 / 3486 / DSM 40053 / JCM 4204 / NBRC 12836 / NRRL B-2516</strain>
    </source>
</reference>
<dbReference type="Proteomes" id="UP000061018">
    <property type="component" value="Chromosome"/>
</dbReference>
<dbReference type="SUPFAM" id="SSF54593">
    <property type="entry name" value="Glyoxalase/Bleomycin resistance protein/Dihydroxybiphenyl dioxygenase"/>
    <property type="match status" value="1"/>
</dbReference>
<proteinExistence type="predicted"/>
<dbReference type="InterPro" id="IPR029068">
    <property type="entry name" value="Glyas_Bleomycin-R_OHBP_Dase"/>
</dbReference>
<dbReference type="PROSITE" id="PS51819">
    <property type="entry name" value="VOC"/>
    <property type="match status" value="1"/>
</dbReference>
<organism evidence="4">
    <name type="scientific">Streptomyces ambofaciens (strain ATCC 23877 / 3486 / DSM 40053 / JCM 4204 / NBRC 12836 / NRRL B-2516)</name>
    <dbReference type="NCBI Taxonomy" id="278992"/>
    <lineage>
        <taxon>Bacteria</taxon>
        <taxon>Bacillati</taxon>
        <taxon>Actinomycetota</taxon>
        <taxon>Actinomycetes</taxon>
        <taxon>Kitasatosporales</taxon>
        <taxon>Streptomycetaceae</taxon>
        <taxon>Streptomyces</taxon>
    </lineage>
</organism>
<evidence type="ECO:0000313" key="5">
    <source>
        <dbReference type="Proteomes" id="UP000061018"/>
    </source>
</evidence>
<name>A3KIX3_STRA7</name>
<evidence type="ECO:0000313" key="4">
    <source>
        <dbReference type="EMBL" id="CAJ89657.1"/>
    </source>
</evidence>
<gene>
    <name evidence="3" type="ORF">SAM23877_0749</name>
    <name evidence="4" type="ORF">SAML0671</name>
</gene>
<feature type="region of interest" description="Disordered" evidence="1">
    <location>
        <begin position="98"/>
        <end position="124"/>
    </location>
</feature>
<reference evidence="3" key="3">
    <citation type="submission" date="2015-07" db="EMBL/GenBank/DDBJ databases">
        <title>Complete genome sequence of Streptomyces ambofaciens ATCC 23877, the spiramycin producer.</title>
        <authorList>
            <person name="Thibessard A."/>
            <person name="Haas D."/>
            <person name="Gerbaud C."/>
            <person name="Aigle B."/>
            <person name="Lautru S."/>
            <person name="Pernodet J.-L."/>
            <person name="Leblond P."/>
        </authorList>
    </citation>
    <scope>NUCLEOTIDE SEQUENCE [LARGE SCALE GENOMIC DNA]</scope>
    <source>
        <strain evidence="3">ATCC 23877</strain>
    </source>
</reference>
<protein>
    <submittedName>
        <fullName evidence="4">Putative glyoxalase/bleomycin resistance family protein</fullName>
    </submittedName>
</protein>
<dbReference type="EMBL" id="AM238663">
    <property type="protein sequence ID" value="CAJ89657.1"/>
    <property type="molecule type" value="Genomic_DNA"/>
</dbReference>
<dbReference type="Pfam" id="PF00903">
    <property type="entry name" value="Glyoxalase"/>
    <property type="match status" value="1"/>
</dbReference>
<accession>A3KIX3</accession>
<dbReference type="InterPro" id="IPR037523">
    <property type="entry name" value="VOC_core"/>
</dbReference>
<evidence type="ECO:0000313" key="3">
    <source>
        <dbReference type="EMBL" id="AKZ53798.1"/>
    </source>
</evidence>
<feature type="domain" description="VOC" evidence="2">
    <location>
        <begin position="13"/>
        <end position="122"/>
    </location>
</feature>
<dbReference type="Gene3D" id="3.10.180.10">
    <property type="entry name" value="2,3-Dihydroxybiphenyl 1,2-Dioxygenase, domain 1"/>
    <property type="match status" value="1"/>
</dbReference>